<sequence length="122" mass="13440">MKNLVSLLNIMPLQGGTHYTGSWHDHDTSWGAVLNFGADRSSCSSYEKVRPGTQEKVVYNALRIDPDPKRSGCSKKLSLEGNVLVADFTANQAKHLRVGINSFFDLLLLAIKTVEHFGHPSS</sequence>
<dbReference type="AlphaFoldDB" id="A0A9J6G8Y3"/>
<proteinExistence type="inferred from homology"/>
<dbReference type="InterPro" id="IPR015419">
    <property type="entry name" value="CTAG/Pcc1"/>
</dbReference>
<dbReference type="GO" id="GO:0000408">
    <property type="term" value="C:EKC/KEOPS complex"/>
    <property type="evidence" value="ECO:0007669"/>
    <property type="project" value="TreeGrafter"/>
</dbReference>
<name>A0A9J6G8Y3_HAELO</name>
<evidence type="ECO:0000313" key="3">
    <source>
        <dbReference type="Proteomes" id="UP000821853"/>
    </source>
</evidence>
<evidence type="ECO:0000256" key="1">
    <source>
        <dbReference type="ARBA" id="ARBA00007073"/>
    </source>
</evidence>
<accession>A0A9J6G8Y3</accession>
<evidence type="ECO:0000313" key="2">
    <source>
        <dbReference type="EMBL" id="KAH9371169.1"/>
    </source>
</evidence>
<dbReference type="PANTHER" id="PTHR31283">
    <property type="entry name" value="EKC/KEOPS COMPLEX SUBUNIT PCC1 FAMILY MEMBER"/>
    <property type="match status" value="1"/>
</dbReference>
<comment type="caution">
    <text evidence="2">The sequence shown here is derived from an EMBL/GenBank/DDBJ whole genome shotgun (WGS) entry which is preliminary data.</text>
</comment>
<dbReference type="OrthoDB" id="10025739at2759"/>
<protein>
    <submittedName>
        <fullName evidence="2">Uncharacterized protein</fullName>
    </submittedName>
</protein>
<dbReference type="GO" id="GO:0070525">
    <property type="term" value="P:tRNA threonylcarbamoyladenosine metabolic process"/>
    <property type="evidence" value="ECO:0007669"/>
    <property type="project" value="TreeGrafter"/>
</dbReference>
<comment type="similarity">
    <text evidence="1">Belongs to the CTAG/PCC1 family.</text>
</comment>
<reference evidence="2 3" key="1">
    <citation type="journal article" date="2020" name="Cell">
        <title>Large-Scale Comparative Analyses of Tick Genomes Elucidate Their Genetic Diversity and Vector Capacities.</title>
        <authorList>
            <consortium name="Tick Genome and Microbiome Consortium (TIGMIC)"/>
            <person name="Jia N."/>
            <person name="Wang J."/>
            <person name="Shi W."/>
            <person name="Du L."/>
            <person name="Sun Y."/>
            <person name="Zhan W."/>
            <person name="Jiang J.F."/>
            <person name="Wang Q."/>
            <person name="Zhang B."/>
            <person name="Ji P."/>
            <person name="Bell-Sakyi L."/>
            <person name="Cui X.M."/>
            <person name="Yuan T.T."/>
            <person name="Jiang B.G."/>
            <person name="Yang W.F."/>
            <person name="Lam T.T."/>
            <person name="Chang Q.C."/>
            <person name="Ding S.J."/>
            <person name="Wang X.J."/>
            <person name="Zhu J.G."/>
            <person name="Ruan X.D."/>
            <person name="Zhao L."/>
            <person name="Wei J.T."/>
            <person name="Ye R.Z."/>
            <person name="Que T.C."/>
            <person name="Du C.H."/>
            <person name="Zhou Y.H."/>
            <person name="Cheng J.X."/>
            <person name="Dai P.F."/>
            <person name="Guo W.B."/>
            <person name="Han X.H."/>
            <person name="Huang E.J."/>
            <person name="Li L.F."/>
            <person name="Wei W."/>
            <person name="Gao Y.C."/>
            <person name="Liu J.Z."/>
            <person name="Shao H.Z."/>
            <person name="Wang X."/>
            <person name="Wang C.C."/>
            <person name="Yang T.C."/>
            <person name="Huo Q.B."/>
            <person name="Li W."/>
            <person name="Chen H.Y."/>
            <person name="Chen S.E."/>
            <person name="Zhou L.G."/>
            <person name="Ni X.B."/>
            <person name="Tian J.H."/>
            <person name="Sheng Y."/>
            <person name="Liu T."/>
            <person name="Pan Y.S."/>
            <person name="Xia L.Y."/>
            <person name="Li J."/>
            <person name="Zhao F."/>
            <person name="Cao W.C."/>
        </authorList>
    </citation>
    <scope>NUCLEOTIDE SEQUENCE [LARGE SCALE GENOMIC DNA]</scope>
    <source>
        <strain evidence="2">HaeL-2018</strain>
    </source>
</reference>
<dbReference type="Pfam" id="PF09341">
    <property type="entry name" value="Pcc1"/>
    <property type="match status" value="1"/>
</dbReference>
<gene>
    <name evidence="2" type="ORF">HPB48_005639</name>
</gene>
<organism evidence="2 3">
    <name type="scientific">Haemaphysalis longicornis</name>
    <name type="common">Bush tick</name>
    <dbReference type="NCBI Taxonomy" id="44386"/>
    <lineage>
        <taxon>Eukaryota</taxon>
        <taxon>Metazoa</taxon>
        <taxon>Ecdysozoa</taxon>
        <taxon>Arthropoda</taxon>
        <taxon>Chelicerata</taxon>
        <taxon>Arachnida</taxon>
        <taxon>Acari</taxon>
        <taxon>Parasitiformes</taxon>
        <taxon>Ixodida</taxon>
        <taxon>Ixodoidea</taxon>
        <taxon>Ixodidae</taxon>
        <taxon>Haemaphysalinae</taxon>
        <taxon>Haemaphysalis</taxon>
    </lineage>
</organism>
<keyword evidence="3" id="KW-1185">Reference proteome</keyword>
<dbReference type="EMBL" id="JABSTR010000005">
    <property type="protein sequence ID" value="KAH9371169.1"/>
    <property type="molecule type" value="Genomic_DNA"/>
</dbReference>
<dbReference type="PANTHER" id="PTHR31283:SF5">
    <property type="entry name" value="EKC_KEOPS COMPLEX SUBUNIT LAGE3"/>
    <property type="match status" value="1"/>
</dbReference>
<dbReference type="Gene3D" id="3.30.310.50">
    <property type="entry name" value="Alpha-D-phosphohexomutase, C-terminal domain"/>
    <property type="match status" value="1"/>
</dbReference>
<dbReference type="Proteomes" id="UP000821853">
    <property type="component" value="Chromosome 3"/>
</dbReference>
<dbReference type="VEuPathDB" id="VectorBase:HLOH_064427"/>